<gene>
    <name evidence="7" type="ORF">I8D64_09520</name>
</gene>
<name>A0ABS1BAF4_9MICO</name>
<evidence type="ECO:0000256" key="3">
    <source>
        <dbReference type="ARBA" id="ARBA00022801"/>
    </source>
</evidence>
<dbReference type="PRINTS" id="PR00502">
    <property type="entry name" value="NUDIXFAMILY"/>
</dbReference>
<dbReference type="SUPFAM" id="SSF55729">
    <property type="entry name" value="Acyl-CoA N-acyltransferases (Nat)"/>
    <property type="match status" value="1"/>
</dbReference>
<evidence type="ECO:0000259" key="5">
    <source>
        <dbReference type="PROSITE" id="PS51186"/>
    </source>
</evidence>
<organism evidence="7 8">
    <name type="scientific">Brachybacterium halotolerans</name>
    <dbReference type="NCBI Taxonomy" id="2795215"/>
    <lineage>
        <taxon>Bacteria</taxon>
        <taxon>Bacillati</taxon>
        <taxon>Actinomycetota</taxon>
        <taxon>Actinomycetes</taxon>
        <taxon>Micrococcales</taxon>
        <taxon>Dermabacteraceae</taxon>
        <taxon>Brachybacterium</taxon>
    </lineage>
</organism>
<comment type="caution">
    <text evidence="7">The sequence shown here is derived from an EMBL/GenBank/DDBJ whole genome shotgun (WGS) entry which is preliminary data.</text>
</comment>
<evidence type="ECO:0000256" key="4">
    <source>
        <dbReference type="RuleBase" id="RU003476"/>
    </source>
</evidence>
<dbReference type="Gene3D" id="3.40.630.30">
    <property type="match status" value="1"/>
</dbReference>
<evidence type="ECO:0000256" key="1">
    <source>
        <dbReference type="ARBA" id="ARBA00001946"/>
    </source>
</evidence>
<evidence type="ECO:0000259" key="6">
    <source>
        <dbReference type="PROSITE" id="PS51462"/>
    </source>
</evidence>
<dbReference type="InterPro" id="IPR015797">
    <property type="entry name" value="NUDIX_hydrolase-like_dom_sf"/>
</dbReference>
<accession>A0ABS1BAF4</accession>
<dbReference type="SUPFAM" id="SSF55811">
    <property type="entry name" value="Nudix"/>
    <property type="match status" value="1"/>
</dbReference>
<keyword evidence="8" id="KW-1185">Reference proteome</keyword>
<sequence>MEQQGISQWRIGSLDTAQISVEVARGEWHVLDPDGTPDRPGEFEAAVRLVDDDPYFWSQHERAEESALYVHGLMTDPSAGGRGLGAQLLDLAWAEAGRRRARWLRLDCAPHLLDYYRPKGFTPVGRKETDEFVTMLLEKPAPGDPAPPVLAVDDKGQRLLSFAHSDEPRTDHVGDLACPLALVVVRAGDRVLFGKNRWRKSWELPGGICNEGETPREAAARELEEETGLMADPRDLGWEGLAQFALKGPARRELAAAFSLRLPAKPTVGPSDELTDVGWFGLDRVPADVAPLDLEIARIASTCP</sequence>
<comment type="cofactor">
    <cofactor evidence="1">
        <name>Mg(2+)</name>
        <dbReference type="ChEBI" id="CHEBI:18420"/>
    </cofactor>
</comment>
<protein>
    <submittedName>
        <fullName evidence="7">NUDIX domain-containing protein</fullName>
    </submittedName>
</protein>
<feature type="domain" description="Nudix hydrolase" evidence="6">
    <location>
        <begin position="174"/>
        <end position="302"/>
    </location>
</feature>
<evidence type="ECO:0000313" key="8">
    <source>
        <dbReference type="Proteomes" id="UP000612352"/>
    </source>
</evidence>
<dbReference type="PROSITE" id="PS51462">
    <property type="entry name" value="NUDIX"/>
    <property type="match status" value="1"/>
</dbReference>
<dbReference type="PROSITE" id="PS51186">
    <property type="entry name" value="GNAT"/>
    <property type="match status" value="1"/>
</dbReference>
<dbReference type="EMBL" id="JAEDAJ010000004">
    <property type="protein sequence ID" value="MBK0331640.1"/>
    <property type="molecule type" value="Genomic_DNA"/>
</dbReference>
<comment type="similarity">
    <text evidence="2 4">Belongs to the Nudix hydrolase family.</text>
</comment>
<proteinExistence type="inferred from homology"/>
<dbReference type="Gene3D" id="3.90.79.10">
    <property type="entry name" value="Nucleoside Triphosphate Pyrophosphohydrolase"/>
    <property type="match status" value="1"/>
</dbReference>
<dbReference type="InterPro" id="IPR000086">
    <property type="entry name" value="NUDIX_hydrolase_dom"/>
</dbReference>
<evidence type="ECO:0000313" key="7">
    <source>
        <dbReference type="EMBL" id="MBK0331640.1"/>
    </source>
</evidence>
<feature type="domain" description="N-acetyltransferase" evidence="5">
    <location>
        <begin position="1"/>
        <end position="142"/>
    </location>
</feature>
<dbReference type="Pfam" id="PF00293">
    <property type="entry name" value="NUDIX"/>
    <property type="match status" value="1"/>
</dbReference>
<dbReference type="InterPro" id="IPR016181">
    <property type="entry name" value="Acyl_CoA_acyltransferase"/>
</dbReference>
<dbReference type="InterPro" id="IPR020084">
    <property type="entry name" value="NUDIX_hydrolase_CS"/>
</dbReference>
<evidence type="ECO:0000256" key="2">
    <source>
        <dbReference type="ARBA" id="ARBA00005582"/>
    </source>
</evidence>
<dbReference type="PANTHER" id="PTHR43046:SF14">
    <property type="entry name" value="MUTT_NUDIX FAMILY PROTEIN"/>
    <property type="match status" value="1"/>
</dbReference>
<reference evidence="7 8" key="1">
    <citation type="submission" date="2020-12" db="EMBL/GenBank/DDBJ databases">
        <title>Brachybacterium sp. MASK1Z-5, whole genome shotgun sequence.</title>
        <authorList>
            <person name="Tuo L."/>
        </authorList>
    </citation>
    <scope>NUCLEOTIDE SEQUENCE [LARGE SCALE GENOMIC DNA]</scope>
    <source>
        <strain evidence="7 8">MASK1Z-5</strain>
    </source>
</reference>
<dbReference type="PROSITE" id="PS00893">
    <property type="entry name" value="NUDIX_BOX"/>
    <property type="match status" value="1"/>
</dbReference>
<dbReference type="InterPro" id="IPR000182">
    <property type="entry name" value="GNAT_dom"/>
</dbReference>
<keyword evidence="3 4" id="KW-0378">Hydrolase</keyword>
<dbReference type="CDD" id="cd04301">
    <property type="entry name" value="NAT_SF"/>
    <property type="match status" value="1"/>
</dbReference>
<dbReference type="PANTHER" id="PTHR43046">
    <property type="entry name" value="GDP-MANNOSE MANNOSYL HYDROLASE"/>
    <property type="match status" value="1"/>
</dbReference>
<dbReference type="RefSeq" id="WP_200502263.1">
    <property type="nucleotide sequence ID" value="NZ_JAEDAJ010000004.1"/>
</dbReference>
<dbReference type="InterPro" id="IPR020476">
    <property type="entry name" value="Nudix_hydrolase"/>
</dbReference>
<dbReference type="Proteomes" id="UP000612352">
    <property type="component" value="Unassembled WGS sequence"/>
</dbReference>